<sequence>MASSDQKLLCLNILGYKKPGISSEEYRNYMVNVHAPLVAGLMKKYGFLQWSMFANVAPYDCCVQIVFPSIECFVRMKADPYFKQTIGPDHEKFADTRRSQMMIGWFTPLMKDGQLVGPTAGADIVVANGGEEAKG</sequence>
<evidence type="ECO:0000256" key="1">
    <source>
        <dbReference type="ARBA" id="ARBA00005986"/>
    </source>
</evidence>
<dbReference type="SUPFAM" id="SSF54909">
    <property type="entry name" value="Dimeric alpha+beta barrel"/>
    <property type="match status" value="1"/>
</dbReference>
<dbReference type="OrthoDB" id="3454835at2759"/>
<accession>G2QMK8</accession>
<name>G2QMK8_THET4</name>
<dbReference type="RefSeq" id="XP_003666433.1">
    <property type="nucleotide sequence ID" value="XM_003666385.1"/>
</dbReference>
<dbReference type="KEGG" id="mtm:MYCTH_2069815"/>
<dbReference type="InParanoid" id="G2QMK8"/>
<proteinExistence type="inferred from homology"/>
<gene>
    <name evidence="3" type="ORF">MYCTH_2069815</name>
</gene>
<evidence type="ECO:0000313" key="4">
    <source>
        <dbReference type="Proteomes" id="UP000007322"/>
    </source>
</evidence>
<keyword evidence="4" id="KW-1185">Reference proteome</keyword>
<organism evidence="3 4">
    <name type="scientific">Thermothelomyces thermophilus (strain ATCC 42464 / BCRC 31852 / DSM 1799)</name>
    <name type="common">Sporotrichum thermophile</name>
    <dbReference type="NCBI Taxonomy" id="573729"/>
    <lineage>
        <taxon>Eukaryota</taxon>
        <taxon>Fungi</taxon>
        <taxon>Dikarya</taxon>
        <taxon>Ascomycota</taxon>
        <taxon>Pezizomycotina</taxon>
        <taxon>Sordariomycetes</taxon>
        <taxon>Sordariomycetidae</taxon>
        <taxon>Sordariales</taxon>
        <taxon>Chaetomiaceae</taxon>
        <taxon>Thermothelomyces</taxon>
    </lineage>
</organism>
<dbReference type="HOGENOM" id="CLU_115019_0_0_1"/>
<dbReference type="eggNOG" id="ENOG502RHQF">
    <property type="taxonomic scope" value="Eukaryota"/>
</dbReference>
<dbReference type="Proteomes" id="UP000007322">
    <property type="component" value="Chromosome 6"/>
</dbReference>
<dbReference type="Pfam" id="PF07110">
    <property type="entry name" value="EthD"/>
    <property type="match status" value="1"/>
</dbReference>
<dbReference type="EMBL" id="CP003007">
    <property type="protein sequence ID" value="AEO61188.1"/>
    <property type="molecule type" value="Genomic_DNA"/>
</dbReference>
<dbReference type="AlphaFoldDB" id="G2QMK8"/>
<dbReference type="Gene3D" id="3.30.70.100">
    <property type="match status" value="1"/>
</dbReference>
<protein>
    <recommendedName>
        <fullName evidence="2">EthD domain-containing protein</fullName>
    </recommendedName>
</protein>
<dbReference type="InterPro" id="IPR011008">
    <property type="entry name" value="Dimeric_a/b-barrel"/>
</dbReference>
<evidence type="ECO:0000313" key="3">
    <source>
        <dbReference type="EMBL" id="AEO61188.1"/>
    </source>
</evidence>
<dbReference type="GeneID" id="11506233"/>
<evidence type="ECO:0000259" key="2">
    <source>
        <dbReference type="Pfam" id="PF07110"/>
    </source>
</evidence>
<dbReference type="STRING" id="573729.G2QMK8"/>
<dbReference type="InterPro" id="IPR009799">
    <property type="entry name" value="EthD_dom"/>
</dbReference>
<dbReference type="VEuPathDB" id="FungiDB:MYCTH_2069815"/>
<dbReference type="OMA" id="YNMTHND"/>
<reference evidence="3 4" key="1">
    <citation type="journal article" date="2011" name="Nat. Biotechnol.">
        <title>Comparative genomic analysis of the thermophilic biomass-degrading fungi Myceliophthora thermophila and Thielavia terrestris.</title>
        <authorList>
            <person name="Berka R.M."/>
            <person name="Grigoriev I.V."/>
            <person name="Otillar R."/>
            <person name="Salamov A."/>
            <person name="Grimwood J."/>
            <person name="Reid I."/>
            <person name="Ishmael N."/>
            <person name="John T."/>
            <person name="Darmond C."/>
            <person name="Moisan M.-C."/>
            <person name="Henrissat B."/>
            <person name="Coutinho P.M."/>
            <person name="Lombard V."/>
            <person name="Natvig D.O."/>
            <person name="Lindquist E."/>
            <person name="Schmutz J."/>
            <person name="Lucas S."/>
            <person name="Harris P."/>
            <person name="Powlowski J."/>
            <person name="Bellemare A."/>
            <person name="Taylor D."/>
            <person name="Butler G."/>
            <person name="de Vries R.P."/>
            <person name="Allijn I.E."/>
            <person name="van den Brink J."/>
            <person name="Ushinsky S."/>
            <person name="Storms R."/>
            <person name="Powell A.J."/>
            <person name="Paulsen I.T."/>
            <person name="Elbourne L.D.H."/>
            <person name="Baker S.E."/>
            <person name="Magnuson J."/>
            <person name="LaBoissiere S."/>
            <person name="Clutterbuck A.J."/>
            <person name="Martinez D."/>
            <person name="Wogulis M."/>
            <person name="de Leon A.L."/>
            <person name="Rey M.W."/>
            <person name="Tsang A."/>
        </authorList>
    </citation>
    <scope>NUCLEOTIDE SEQUENCE [LARGE SCALE GENOMIC DNA]</scope>
    <source>
        <strain evidence="4">ATCC 42464 / BCRC 31852 / DSM 1799</strain>
    </source>
</reference>
<dbReference type="GO" id="GO:0016491">
    <property type="term" value="F:oxidoreductase activity"/>
    <property type="evidence" value="ECO:0007669"/>
    <property type="project" value="InterPro"/>
</dbReference>
<comment type="similarity">
    <text evidence="1">Belongs to the tpcK family.</text>
</comment>
<feature type="domain" description="EthD" evidence="2">
    <location>
        <begin position="18"/>
        <end position="96"/>
    </location>
</feature>